<dbReference type="EMBL" id="LT554731">
    <property type="protein sequence ID" value="SAM07199.1"/>
    <property type="molecule type" value="Genomic_DNA"/>
</dbReference>
<keyword evidence="2" id="KW-1185">Reference proteome</keyword>
<evidence type="ECO:0000313" key="1">
    <source>
        <dbReference type="EMBL" id="SAM07199.1"/>
    </source>
</evidence>
<accession>A0A168RP31</accession>
<organism evidence="1">
    <name type="scientific">Absidia glauca</name>
    <name type="common">Pin mould</name>
    <dbReference type="NCBI Taxonomy" id="4829"/>
    <lineage>
        <taxon>Eukaryota</taxon>
        <taxon>Fungi</taxon>
        <taxon>Fungi incertae sedis</taxon>
        <taxon>Mucoromycota</taxon>
        <taxon>Mucoromycotina</taxon>
        <taxon>Mucoromycetes</taxon>
        <taxon>Mucorales</taxon>
        <taxon>Cunninghamellaceae</taxon>
        <taxon>Absidia</taxon>
    </lineage>
</organism>
<dbReference type="AlphaFoldDB" id="A0A168RP31"/>
<gene>
    <name evidence="1" type="primary">ABSGL_12838.1 scaffold 13518</name>
</gene>
<sequence length="112" mass="12687">MQGLDSNNFFGRTFELLQFHDGKSEKGGKRKRYQEFRLLEVKKKHSNSALRKMSNSAEALSAASNLFLVDSQEGEGGVKGKEVSMCKEVSYWLERIRSDPVTMGAHTIKLLF</sequence>
<name>A0A168RP31_ABSGL</name>
<evidence type="ECO:0000313" key="2">
    <source>
        <dbReference type="Proteomes" id="UP000078561"/>
    </source>
</evidence>
<dbReference type="InParanoid" id="A0A168RP31"/>
<proteinExistence type="predicted"/>
<reference evidence="1" key="1">
    <citation type="submission" date="2016-04" db="EMBL/GenBank/DDBJ databases">
        <authorList>
            <person name="Evans L.H."/>
            <person name="Alamgir A."/>
            <person name="Owens N."/>
            <person name="Weber N.D."/>
            <person name="Virtaneva K."/>
            <person name="Barbian K."/>
            <person name="Babar A."/>
            <person name="Rosenke K."/>
        </authorList>
    </citation>
    <scope>NUCLEOTIDE SEQUENCE [LARGE SCALE GENOMIC DNA]</scope>
    <source>
        <strain evidence="1">CBS 101.48</strain>
    </source>
</reference>
<protein>
    <submittedName>
        <fullName evidence="1">Uncharacterized protein</fullName>
    </submittedName>
</protein>
<dbReference type="Proteomes" id="UP000078561">
    <property type="component" value="Unassembled WGS sequence"/>
</dbReference>